<dbReference type="RefSeq" id="WP_058935614.1">
    <property type="nucleotide sequence ID" value="NZ_CP013729.1"/>
</dbReference>
<evidence type="ECO:0000313" key="1">
    <source>
        <dbReference type="EMBL" id="ALV07511.1"/>
    </source>
</evidence>
<name>A0A0U3LR84_9BURK</name>
<reference evidence="1 2" key="1">
    <citation type="submission" date="2015-12" db="EMBL/GenBank/DDBJ databases">
        <title>Complete genome of Roseateles depolymerans KCTC 42856.</title>
        <authorList>
            <person name="Kim K.M."/>
        </authorList>
    </citation>
    <scope>NUCLEOTIDE SEQUENCE [LARGE SCALE GENOMIC DNA]</scope>
    <source>
        <strain evidence="1 2">KCTC 42856</strain>
    </source>
</reference>
<dbReference type="OrthoDB" id="8850091at2"/>
<dbReference type="KEGG" id="rdp:RD2015_3050"/>
<sequence>MSAKPQEIQVWSVEGQFQHLLYSPKGTVEGLMIDSAGVPVQFVLEGPFPPAVTGLMALQPGQSVVIEGTVAAPSPKGEADHEVFHLERLVTVDGKPAPDAHPVHHIAGTVARFHFARHGSPNGVLLDTGDFIHTKPDGMARLALKIGDKVRAEGPTRPLATGTGQVMEAHTINGRRIDDDQ</sequence>
<dbReference type="AlphaFoldDB" id="A0A0U3LR84"/>
<keyword evidence="2" id="KW-1185">Reference proteome</keyword>
<dbReference type="EMBL" id="CP013729">
    <property type="protein sequence ID" value="ALV07511.1"/>
    <property type="molecule type" value="Genomic_DNA"/>
</dbReference>
<gene>
    <name evidence="1" type="ORF">RD2015_3050</name>
</gene>
<dbReference type="Proteomes" id="UP000060699">
    <property type="component" value="Chromosome"/>
</dbReference>
<organism evidence="1 2">
    <name type="scientific">Roseateles depolymerans</name>
    <dbReference type="NCBI Taxonomy" id="76731"/>
    <lineage>
        <taxon>Bacteria</taxon>
        <taxon>Pseudomonadati</taxon>
        <taxon>Pseudomonadota</taxon>
        <taxon>Betaproteobacteria</taxon>
        <taxon>Burkholderiales</taxon>
        <taxon>Sphaerotilaceae</taxon>
        <taxon>Roseateles</taxon>
    </lineage>
</organism>
<proteinExistence type="predicted"/>
<evidence type="ECO:0000313" key="2">
    <source>
        <dbReference type="Proteomes" id="UP000060699"/>
    </source>
</evidence>
<accession>A0A0U3LR84</accession>
<protein>
    <submittedName>
        <fullName evidence="1">Uncharacterized protein</fullName>
    </submittedName>
</protein>